<dbReference type="Pfam" id="PF03764">
    <property type="entry name" value="EFG_IV"/>
    <property type="match status" value="1"/>
</dbReference>
<dbReference type="HAMAP" id="MF_00054_B">
    <property type="entry name" value="EF_G_EF_2_B"/>
    <property type="match status" value="1"/>
</dbReference>
<keyword evidence="4 7" id="KW-0251">Elongation factor</keyword>
<reference evidence="9 10" key="1">
    <citation type="submission" date="2018-08" db="EMBL/GenBank/DDBJ databases">
        <title>Genome sequence of Halobacillus trueperi KCTC 3686.</title>
        <authorList>
            <person name="Cho K.H."/>
            <person name="Kwak M.-J."/>
            <person name="Kim B.-Y."/>
            <person name="Chun J."/>
        </authorList>
    </citation>
    <scope>NUCLEOTIDE SEQUENCE [LARGE SCALE GENOMIC DNA]</scope>
    <source>
        <strain evidence="9 10">KCTC 3686</strain>
    </source>
</reference>
<protein>
    <recommendedName>
        <fullName evidence="2 7">Elongation factor G</fullName>
        <shortName evidence="7">EF-G</shortName>
    </recommendedName>
</protein>
<dbReference type="FunFam" id="3.30.70.870:FF:000001">
    <property type="entry name" value="Elongation factor G"/>
    <property type="match status" value="1"/>
</dbReference>
<dbReference type="SUPFAM" id="SSF54211">
    <property type="entry name" value="Ribosomal protein S5 domain 2-like"/>
    <property type="match status" value="1"/>
</dbReference>
<dbReference type="SMART" id="SM00889">
    <property type="entry name" value="EFG_IV"/>
    <property type="match status" value="1"/>
</dbReference>
<dbReference type="InterPro" id="IPR020568">
    <property type="entry name" value="Ribosomal_Su5_D2-typ_SF"/>
</dbReference>
<feature type="binding site" evidence="7">
    <location>
        <begin position="135"/>
        <end position="138"/>
    </location>
    <ligand>
        <name>GTP</name>
        <dbReference type="ChEBI" id="CHEBI:37565"/>
    </ligand>
</feature>
<evidence type="ECO:0000256" key="5">
    <source>
        <dbReference type="ARBA" id="ARBA00022917"/>
    </source>
</evidence>
<dbReference type="InterPro" id="IPR031157">
    <property type="entry name" value="G_TR_CS"/>
</dbReference>
<dbReference type="AlphaFoldDB" id="A0A3E0J2L9"/>
<keyword evidence="5 7" id="KW-0648">Protein biosynthesis</keyword>
<comment type="function">
    <text evidence="7">Catalyzes the GTP-dependent ribosomal translocation step during translation elongation. During this step, the ribosome changes from the pre-translocational (PRE) to the post-translocational (POST) state as the newly formed A-site-bound peptidyl-tRNA and P-site-bound deacylated tRNA move to the P and E sites, respectively. Catalyzes the coordinated movement of the two tRNA molecules, the mRNA and conformational changes in the ribosome.</text>
</comment>
<dbReference type="CDD" id="cd01434">
    <property type="entry name" value="EFG_mtEFG1_IV"/>
    <property type="match status" value="1"/>
</dbReference>
<organism evidence="9 10">
    <name type="scientific">Halobacillus trueperi</name>
    <dbReference type="NCBI Taxonomy" id="156205"/>
    <lineage>
        <taxon>Bacteria</taxon>
        <taxon>Bacillati</taxon>
        <taxon>Bacillota</taxon>
        <taxon>Bacilli</taxon>
        <taxon>Bacillales</taxon>
        <taxon>Bacillaceae</taxon>
        <taxon>Halobacillus</taxon>
    </lineage>
</organism>
<feature type="domain" description="Tr-type G" evidence="8">
    <location>
        <begin position="8"/>
        <end position="282"/>
    </location>
</feature>
<dbReference type="InterPro" id="IPR004540">
    <property type="entry name" value="Transl_elong_EFG/EF2"/>
</dbReference>
<evidence type="ECO:0000256" key="1">
    <source>
        <dbReference type="ARBA" id="ARBA00005870"/>
    </source>
</evidence>
<dbReference type="PANTHER" id="PTHR43261:SF1">
    <property type="entry name" value="RIBOSOME-RELEASING FACTOR 2, MITOCHONDRIAL"/>
    <property type="match status" value="1"/>
</dbReference>
<dbReference type="SUPFAM" id="SSF52540">
    <property type="entry name" value="P-loop containing nucleoside triphosphate hydrolases"/>
    <property type="match status" value="1"/>
</dbReference>
<dbReference type="InterPro" id="IPR000795">
    <property type="entry name" value="T_Tr_GTP-bd_dom"/>
</dbReference>
<dbReference type="InterPro" id="IPR035649">
    <property type="entry name" value="EFG_V"/>
</dbReference>
<dbReference type="Gene3D" id="3.30.70.240">
    <property type="match status" value="1"/>
</dbReference>
<evidence type="ECO:0000259" key="8">
    <source>
        <dbReference type="PROSITE" id="PS51722"/>
    </source>
</evidence>
<evidence type="ECO:0000256" key="6">
    <source>
        <dbReference type="ARBA" id="ARBA00023134"/>
    </source>
</evidence>
<dbReference type="Pfam" id="PF00679">
    <property type="entry name" value="EFG_C"/>
    <property type="match status" value="1"/>
</dbReference>
<dbReference type="PROSITE" id="PS51722">
    <property type="entry name" value="G_TR_2"/>
    <property type="match status" value="1"/>
</dbReference>
<evidence type="ECO:0000256" key="7">
    <source>
        <dbReference type="HAMAP-Rule" id="MF_00054"/>
    </source>
</evidence>
<dbReference type="InterPro" id="IPR004161">
    <property type="entry name" value="EFTu-like_2"/>
</dbReference>
<dbReference type="InterPro" id="IPR009022">
    <property type="entry name" value="EFG_III"/>
</dbReference>
<dbReference type="CDD" id="cd03713">
    <property type="entry name" value="EFG_mtEFG_C"/>
    <property type="match status" value="1"/>
</dbReference>
<evidence type="ECO:0000313" key="10">
    <source>
        <dbReference type="Proteomes" id="UP000256305"/>
    </source>
</evidence>
<evidence type="ECO:0000256" key="4">
    <source>
        <dbReference type="ARBA" id="ARBA00022768"/>
    </source>
</evidence>
<dbReference type="NCBIfam" id="NF009891">
    <property type="entry name" value="PRK13351.1-1"/>
    <property type="match status" value="1"/>
</dbReference>
<dbReference type="SUPFAM" id="SSF54980">
    <property type="entry name" value="EF-G C-terminal domain-like"/>
    <property type="match status" value="2"/>
</dbReference>
<evidence type="ECO:0000256" key="3">
    <source>
        <dbReference type="ARBA" id="ARBA00022741"/>
    </source>
</evidence>
<dbReference type="InterPro" id="IPR009000">
    <property type="entry name" value="Transl_B-barrel_sf"/>
</dbReference>
<dbReference type="InterPro" id="IPR005517">
    <property type="entry name" value="Transl_elong_EFG/EF2_IV"/>
</dbReference>
<dbReference type="Gene3D" id="3.40.50.300">
    <property type="entry name" value="P-loop containing nucleotide triphosphate hydrolases"/>
    <property type="match status" value="1"/>
</dbReference>
<keyword evidence="3 7" id="KW-0547">Nucleotide-binding</keyword>
<dbReference type="Gene3D" id="3.30.70.870">
    <property type="entry name" value="Elongation Factor G (Translational Gtpase), domain 3"/>
    <property type="match status" value="1"/>
</dbReference>
<dbReference type="Gene3D" id="2.40.30.10">
    <property type="entry name" value="Translation factors"/>
    <property type="match status" value="1"/>
</dbReference>
<dbReference type="NCBIfam" id="NF009381">
    <property type="entry name" value="PRK12740.1-5"/>
    <property type="match status" value="1"/>
</dbReference>
<comment type="caution">
    <text evidence="9">The sequence shown here is derived from an EMBL/GenBank/DDBJ whole genome shotgun (WGS) entry which is preliminary data.</text>
</comment>
<dbReference type="FunFam" id="3.40.50.300:FF:000029">
    <property type="entry name" value="Elongation factor G"/>
    <property type="match status" value="1"/>
</dbReference>
<dbReference type="FunFam" id="3.30.70.240:FF:000001">
    <property type="entry name" value="Elongation factor G"/>
    <property type="match status" value="1"/>
</dbReference>
<dbReference type="PROSITE" id="PS00301">
    <property type="entry name" value="G_TR_1"/>
    <property type="match status" value="1"/>
</dbReference>
<dbReference type="InterPro" id="IPR000640">
    <property type="entry name" value="EFG_V-like"/>
</dbReference>
<dbReference type="NCBIfam" id="TIGR00231">
    <property type="entry name" value="small_GTP"/>
    <property type="match status" value="1"/>
</dbReference>
<gene>
    <name evidence="7 9" type="primary">fusA</name>
    <name evidence="9" type="ORF">DYE48_17165</name>
</gene>
<dbReference type="FunFam" id="2.40.30.10:FF:000006">
    <property type="entry name" value="Elongation factor G"/>
    <property type="match status" value="1"/>
</dbReference>
<dbReference type="SMART" id="SM00838">
    <property type="entry name" value="EFG_C"/>
    <property type="match status" value="1"/>
</dbReference>
<keyword evidence="7" id="KW-0963">Cytoplasm</keyword>
<comment type="subcellular location">
    <subcellularLocation>
        <location evidence="7">Cytoplasm</location>
    </subcellularLocation>
</comment>
<dbReference type="NCBIfam" id="TIGR00484">
    <property type="entry name" value="EF-G"/>
    <property type="match status" value="1"/>
</dbReference>
<dbReference type="GO" id="GO:0032790">
    <property type="term" value="P:ribosome disassembly"/>
    <property type="evidence" value="ECO:0007669"/>
    <property type="project" value="TreeGrafter"/>
</dbReference>
<comment type="similarity">
    <text evidence="1 7">Belongs to the TRAFAC class translation factor GTPase superfamily. Classic translation factor GTPase family. EF-G/EF-2 subfamily.</text>
</comment>
<dbReference type="InterPro" id="IPR027417">
    <property type="entry name" value="P-loop_NTPase"/>
</dbReference>
<proteinExistence type="inferred from homology"/>
<dbReference type="SUPFAM" id="SSF50447">
    <property type="entry name" value="Translation proteins"/>
    <property type="match status" value="1"/>
</dbReference>
<dbReference type="InterPro" id="IPR014721">
    <property type="entry name" value="Ribsml_uS5_D2-typ_fold_subgr"/>
</dbReference>
<accession>A0A3E0J2L9</accession>
<dbReference type="CDD" id="cd04088">
    <property type="entry name" value="EFG_mtEFG_II"/>
    <property type="match status" value="1"/>
</dbReference>
<dbReference type="CDD" id="cd16262">
    <property type="entry name" value="EFG_III"/>
    <property type="match status" value="1"/>
</dbReference>
<dbReference type="Pfam" id="PF00009">
    <property type="entry name" value="GTP_EFTU"/>
    <property type="match status" value="1"/>
</dbReference>
<dbReference type="CDD" id="cd01886">
    <property type="entry name" value="EF-G"/>
    <property type="match status" value="1"/>
</dbReference>
<dbReference type="Gene3D" id="3.30.230.10">
    <property type="match status" value="1"/>
</dbReference>
<dbReference type="Pfam" id="PF14492">
    <property type="entry name" value="EFG_III"/>
    <property type="match status" value="1"/>
</dbReference>
<dbReference type="InterPro" id="IPR047872">
    <property type="entry name" value="EFG_IV"/>
</dbReference>
<dbReference type="GO" id="GO:0003746">
    <property type="term" value="F:translation elongation factor activity"/>
    <property type="evidence" value="ECO:0007669"/>
    <property type="project" value="UniProtKB-UniRule"/>
</dbReference>
<dbReference type="Proteomes" id="UP000256305">
    <property type="component" value="Unassembled WGS sequence"/>
</dbReference>
<dbReference type="InterPro" id="IPR041095">
    <property type="entry name" value="EFG_II"/>
</dbReference>
<dbReference type="PRINTS" id="PR00315">
    <property type="entry name" value="ELONGATNFCT"/>
</dbReference>
<keyword evidence="10" id="KW-1185">Reference proteome</keyword>
<dbReference type="GO" id="GO:0005737">
    <property type="term" value="C:cytoplasm"/>
    <property type="evidence" value="ECO:0007669"/>
    <property type="project" value="UniProtKB-SubCell"/>
</dbReference>
<dbReference type="FunFam" id="3.30.230.10:FF:000003">
    <property type="entry name" value="Elongation factor G"/>
    <property type="match status" value="1"/>
</dbReference>
<name>A0A3E0J2L9_9BACI</name>
<feature type="binding site" evidence="7">
    <location>
        <begin position="17"/>
        <end position="24"/>
    </location>
    <ligand>
        <name>GTP</name>
        <dbReference type="ChEBI" id="CHEBI:37565"/>
    </ligand>
</feature>
<sequence length="692" mass="76628">MAREFSLEKTRNIGVMAHIDAGKTTATERILFYTGRIHKIGETHEGASQMDWMEQEQERGITITSAATTAQWKGHRINIIDTPGHVDFTVEVERSLRVLDGSVAVLDAQSGVEPQTETVWRQATTYGVPRIVFINKMDKIGADFIYSLGTLQDRLGANAAAVQLPVGAEDEFEGIIDLVTMEAYYYMDDLGTRAEARPIPDDYKDQAEEYRGKLVEAVAELDEDLMMQYLEGEEITNDQLKDAIRKATLSVEFYPVFCGSAFKNKGVQLLIDGVIDYLPSPLDVPPIEGHVPQTEEEVVRKPDDNEPFSALAFKVATDPYVGKLTFFRVYSGTLNAGSYVKNSTKDKRERVGRILQMHANSREEISTVYAGDIAGAVGLKDTGTGDTLCDEKSLVILESMEFPDPVISVAIEPKSKADQDKMSIALGKLAEEDPTFQTETNVETGQTIIAGMGELHLDIIVDRLKREFKVEANIGAPQVAYRETFRGSAQVEGKFVRQSGGRGQFGHVWVEFEPNEEGAGFEFVNKIVGGVVPREYIPSVEQGIKESMENGVLAGYPMVDIKATLYDGSYHDVDSNEMAFKVAASMALKEAKNKCKPVLLEPMMKVEVVIPEEYMGDIMGDVTSRRGRVEGMETRGNAQVVKAFVPLSEMFGYATALRSNTQGRGTYTMHFDHYEEVPKSISEEIIKKNAGE</sequence>
<keyword evidence="6 7" id="KW-0342">GTP-binding</keyword>
<dbReference type="PANTHER" id="PTHR43261">
    <property type="entry name" value="TRANSLATION ELONGATION FACTOR G-RELATED"/>
    <property type="match status" value="1"/>
</dbReference>
<dbReference type="InterPro" id="IPR035647">
    <property type="entry name" value="EFG_III/V"/>
</dbReference>
<feature type="binding site" evidence="7">
    <location>
        <begin position="81"/>
        <end position="85"/>
    </location>
    <ligand>
        <name>GTP</name>
        <dbReference type="ChEBI" id="CHEBI:37565"/>
    </ligand>
</feature>
<dbReference type="NCBIfam" id="NF009379">
    <property type="entry name" value="PRK12740.1-3"/>
    <property type="match status" value="1"/>
</dbReference>
<dbReference type="InterPro" id="IPR005225">
    <property type="entry name" value="Small_GTP-bd"/>
</dbReference>
<dbReference type="RefSeq" id="WP_115824706.1">
    <property type="nucleotide sequence ID" value="NZ_JBHOGJ010000012.1"/>
</dbReference>
<evidence type="ECO:0000256" key="2">
    <source>
        <dbReference type="ARBA" id="ARBA00017872"/>
    </source>
</evidence>
<dbReference type="GO" id="GO:0003924">
    <property type="term" value="F:GTPase activity"/>
    <property type="evidence" value="ECO:0007669"/>
    <property type="project" value="InterPro"/>
</dbReference>
<dbReference type="EMBL" id="QUAE01000020">
    <property type="protein sequence ID" value="REJ07064.1"/>
    <property type="molecule type" value="Genomic_DNA"/>
</dbReference>
<dbReference type="GO" id="GO:0005525">
    <property type="term" value="F:GTP binding"/>
    <property type="evidence" value="ECO:0007669"/>
    <property type="project" value="UniProtKB-UniRule"/>
</dbReference>
<evidence type="ECO:0000313" key="9">
    <source>
        <dbReference type="EMBL" id="REJ07064.1"/>
    </source>
</evidence>
<dbReference type="GeneID" id="78009107"/>
<dbReference type="Pfam" id="PF03144">
    <property type="entry name" value="GTP_EFTU_D2"/>
    <property type="match status" value="1"/>
</dbReference>